<keyword evidence="9 13" id="KW-0472">Membrane</keyword>
<dbReference type="Pfam" id="PF02096">
    <property type="entry name" value="60KD_IMP"/>
    <property type="match status" value="1"/>
</dbReference>
<evidence type="ECO:0000256" key="3">
    <source>
        <dbReference type="ARBA" id="ARBA00015325"/>
    </source>
</evidence>
<proteinExistence type="inferred from homology"/>
<evidence type="ECO:0000313" key="17">
    <source>
        <dbReference type="EMBL" id="MBY8336509.1"/>
    </source>
</evidence>
<evidence type="ECO:0000256" key="2">
    <source>
        <dbReference type="ARBA" id="ARBA00010527"/>
    </source>
</evidence>
<sequence>MDNQRNLILAVVLCGILILGYEAAVTYYYPTPPETEQVDRATTPEQRVAQDTGENPEIASAAIQKEVDLDEALSAGNRVAIDAPRVEGSINLVGAKIDDIELKDHRATVDKDSGPVQLFAPAGTPIQNFAQFGFVGEGTQVPGADTVWQASGEALTPDTPIDLRWDNAQGQRFRIRLSIDDNYMITAEQTVANTGNAPVVVSPFATITRTSLTASKSTWISHSGPIGTFGGTVDYGPDYDDVVEQKVVAGEADPAWLGFTDIYWLGALIPEAGSAPDTGFRSLGDNLFRADLIYNPATLQPGRQITRTSRLFAGAKESGVLDAYQDAGIAQFGLAIDWGWFRWFEKPILWLLRQIFSVVGNFGVAIILLTCIVRGLMFPIAQKGFSSMASMKAIQPEMKKLQEKHKDDKVTQQQEMQKLFKERGVNPVAGCLPMLLQIPVFFALYKVLILAIEMRHQPFVFWIKDLSAPDPAHILNLFGMLPFEVPGMLALGPLALLLGCTMWLTFKLNPAAMDPVQQQVFSIMPWVMMFVMSPFAAGLLLYWNTSNILTLAQQKYLYSKHPQLREAAEKERAEKAAKTQSESKA</sequence>
<dbReference type="InterPro" id="IPR047196">
    <property type="entry name" value="YidC_ALB_C"/>
</dbReference>
<comment type="caution">
    <text evidence="17">The sequence shown here is derived from an EMBL/GenBank/DDBJ whole genome shotgun (WGS) entry which is preliminary data.</text>
</comment>
<dbReference type="NCBIfam" id="TIGR03592">
    <property type="entry name" value="yidC_oxa1_cterm"/>
    <property type="match status" value="1"/>
</dbReference>
<comment type="similarity">
    <text evidence="2 13">Belongs to the OXA1/ALB3/YidC family. Type 1 subfamily.</text>
</comment>
<evidence type="ECO:0000256" key="5">
    <source>
        <dbReference type="ARBA" id="ARBA00022475"/>
    </source>
</evidence>
<evidence type="ECO:0000259" key="16">
    <source>
        <dbReference type="Pfam" id="PF14849"/>
    </source>
</evidence>
<dbReference type="HAMAP" id="MF_01810">
    <property type="entry name" value="YidC_type1"/>
    <property type="match status" value="1"/>
</dbReference>
<evidence type="ECO:0000256" key="1">
    <source>
        <dbReference type="ARBA" id="ARBA00004429"/>
    </source>
</evidence>
<dbReference type="PANTHER" id="PTHR12428:SF65">
    <property type="entry name" value="CYTOCHROME C OXIDASE ASSEMBLY PROTEIN COX18, MITOCHONDRIAL"/>
    <property type="match status" value="1"/>
</dbReference>
<keyword evidence="6 13" id="KW-0812">Transmembrane</keyword>
<evidence type="ECO:0000256" key="13">
    <source>
        <dbReference type="HAMAP-Rule" id="MF_01810"/>
    </source>
</evidence>
<reference evidence="17 18" key="1">
    <citation type="submission" date="2021-07" db="EMBL/GenBank/DDBJ databases">
        <title>Alteriqipengyuania abyssalis NZ-12B nov, sp.nov isolated from deep sea sponge in pacific ocean.</title>
        <authorList>
            <person name="Tareen S."/>
            <person name="Wink J."/>
        </authorList>
    </citation>
    <scope>NUCLEOTIDE SEQUENCE [LARGE SCALE GENOMIC DNA]</scope>
    <source>
        <strain evidence="17 18">NZ-12B</strain>
    </source>
</reference>
<keyword evidence="4 13" id="KW-0813">Transport</keyword>
<keyword evidence="7 13" id="KW-0653">Protein transport</keyword>
<dbReference type="Proteomes" id="UP000759298">
    <property type="component" value="Unassembled WGS sequence"/>
</dbReference>
<comment type="subcellular location">
    <subcellularLocation>
        <location evidence="1">Cell inner membrane</location>
        <topology evidence="1">Multi-pass membrane protein</topology>
    </subcellularLocation>
    <subcellularLocation>
        <location evidence="13">Cell membrane</location>
        <topology evidence="13">Multi-pass membrane protein</topology>
    </subcellularLocation>
</comment>
<dbReference type="Pfam" id="PF14849">
    <property type="entry name" value="YidC_periplas"/>
    <property type="match status" value="1"/>
</dbReference>
<keyword evidence="8 13" id="KW-1133">Transmembrane helix</keyword>
<gene>
    <name evidence="13 17" type="primary">yidC</name>
    <name evidence="17" type="ORF">KYN89_05570</name>
</gene>
<protein>
    <recommendedName>
        <fullName evidence="3 13">Membrane protein insertase YidC</fullName>
    </recommendedName>
    <alternativeName>
        <fullName evidence="12 13">Foldase YidC</fullName>
    </alternativeName>
    <alternativeName>
        <fullName evidence="11 13">Membrane integrase YidC</fullName>
    </alternativeName>
    <alternativeName>
        <fullName evidence="13">Membrane protein YidC</fullName>
    </alternativeName>
</protein>
<evidence type="ECO:0000313" key="18">
    <source>
        <dbReference type="Proteomes" id="UP000759298"/>
    </source>
</evidence>
<keyword evidence="10 13" id="KW-0143">Chaperone</keyword>
<evidence type="ECO:0000256" key="6">
    <source>
        <dbReference type="ARBA" id="ARBA00022692"/>
    </source>
</evidence>
<evidence type="ECO:0000259" key="15">
    <source>
        <dbReference type="Pfam" id="PF02096"/>
    </source>
</evidence>
<feature type="domain" description="Membrane insertase YidC/Oxa/ALB C-terminal" evidence="15">
    <location>
        <begin position="362"/>
        <end position="558"/>
    </location>
</feature>
<dbReference type="InterPro" id="IPR001708">
    <property type="entry name" value="YidC/ALB3/OXA1/COX18"/>
</dbReference>
<dbReference type="InterPro" id="IPR038221">
    <property type="entry name" value="YidC_periplasmic_sf"/>
</dbReference>
<evidence type="ECO:0000256" key="12">
    <source>
        <dbReference type="ARBA" id="ARBA00033342"/>
    </source>
</evidence>
<name>A0ABS7PBT1_9SPHN</name>
<feature type="transmembrane region" description="Helical" evidence="13">
    <location>
        <begin position="487"/>
        <end position="508"/>
    </location>
</feature>
<keyword evidence="5 13" id="KW-1003">Cell membrane</keyword>
<feature type="region of interest" description="Disordered" evidence="14">
    <location>
        <begin position="34"/>
        <end position="55"/>
    </location>
</feature>
<evidence type="ECO:0000256" key="4">
    <source>
        <dbReference type="ARBA" id="ARBA00022448"/>
    </source>
</evidence>
<feature type="transmembrane region" description="Helical" evidence="13">
    <location>
        <begin position="355"/>
        <end position="381"/>
    </location>
</feature>
<evidence type="ECO:0000256" key="14">
    <source>
        <dbReference type="SAM" id="MobiDB-lite"/>
    </source>
</evidence>
<dbReference type="PRINTS" id="PR00701">
    <property type="entry name" value="60KDINNERMP"/>
</dbReference>
<dbReference type="InterPro" id="IPR028053">
    <property type="entry name" value="Membr_insert_YidC_N"/>
</dbReference>
<feature type="domain" description="Membrane insertase YidC N-terminal" evidence="16">
    <location>
        <begin position="78"/>
        <end position="351"/>
    </location>
</feature>
<evidence type="ECO:0000256" key="8">
    <source>
        <dbReference type="ARBA" id="ARBA00022989"/>
    </source>
</evidence>
<feature type="transmembrane region" description="Helical" evidence="13">
    <location>
        <begin position="520"/>
        <end position="543"/>
    </location>
</feature>
<keyword evidence="18" id="KW-1185">Reference proteome</keyword>
<dbReference type="RefSeq" id="WP_222824197.1">
    <property type="nucleotide sequence ID" value="NZ_JAHWXP010000002.1"/>
</dbReference>
<dbReference type="PANTHER" id="PTHR12428">
    <property type="entry name" value="OXA1"/>
    <property type="match status" value="1"/>
</dbReference>
<accession>A0ABS7PBT1</accession>
<feature type="transmembrane region" description="Helical" evidence="13">
    <location>
        <begin position="428"/>
        <end position="452"/>
    </location>
</feature>
<dbReference type="CDD" id="cd19961">
    <property type="entry name" value="EcYidC-like_peri"/>
    <property type="match status" value="1"/>
</dbReference>
<dbReference type="EMBL" id="JAHWXP010000002">
    <property type="protein sequence ID" value="MBY8336509.1"/>
    <property type="molecule type" value="Genomic_DNA"/>
</dbReference>
<comment type="subunit">
    <text evidence="13">Interacts with the Sec translocase complex via SecD. Specifically interacts with transmembrane segments of nascent integral membrane proteins during membrane integration.</text>
</comment>
<dbReference type="InterPro" id="IPR028055">
    <property type="entry name" value="YidC/Oxa/ALB_C"/>
</dbReference>
<dbReference type="InterPro" id="IPR019998">
    <property type="entry name" value="Membr_insert_YidC"/>
</dbReference>
<organism evidence="17 18">
    <name type="scientific">Alteriqipengyuania abyssalis</name>
    <dbReference type="NCBI Taxonomy" id="2860200"/>
    <lineage>
        <taxon>Bacteria</taxon>
        <taxon>Pseudomonadati</taxon>
        <taxon>Pseudomonadota</taxon>
        <taxon>Alphaproteobacteria</taxon>
        <taxon>Sphingomonadales</taxon>
        <taxon>Erythrobacteraceae</taxon>
        <taxon>Alteriqipengyuania</taxon>
    </lineage>
</organism>
<evidence type="ECO:0000256" key="7">
    <source>
        <dbReference type="ARBA" id="ARBA00022927"/>
    </source>
</evidence>
<dbReference type="Gene3D" id="2.70.98.90">
    <property type="match status" value="1"/>
</dbReference>
<dbReference type="NCBIfam" id="NF002353">
    <property type="entry name" value="PRK01318.1-4"/>
    <property type="match status" value="1"/>
</dbReference>
<comment type="function">
    <text evidence="13">Required for the insertion and/or proper folding and/or complex formation of integral membrane proteins into the membrane. Involved in integration of membrane proteins that insert both dependently and independently of the Sec translocase complex, as well as at least some lipoproteins. Aids folding of multispanning membrane proteins.</text>
</comment>
<evidence type="ECO:0000256" key="10">
    <source>
        <dbReference type="ARBA" id="ARBA00023186"/>
    </source>
</evidence>
<evidence type="ECO:0000256" key="11">
    <source>
        <dbReference type="ARBA" id="ARBA00033245"/>
    </source>
</evidence>
<dbReference type="CDD" id="cd20070">
    <property type="entry name" value="5TM_YidC_Alb3"/>
    <property type="match status" value="1"/>
</dbReference>
<dbReference type="NCBIfam" id="TIGR03593">
    <property type="entry name" value="yidC_nterm"/>
    <property type="match status" value="1"/>
</dbReference>
<dbReference type="PRINTS" id="PR01900">
    <property type="entry name" value="YIDCPROTEIN"/>
</dbReference>
<evidence type="ECO:0000256" key="9">
    <source>
        <dbReference type="ARBA" id="ARBA00023136"/>
    </source>
</evidence>